<feature type="domain" description="N-acetyltransferase" evidence="1">
    <location>
        <begin position="6"/>
        <end position="166"/>
    </location>
</feature>
<dbReference type="PANTHER" id="PTHR43441">
    <property type="entry name" value="RIBOSOMAL-PROTEIN-SERINE ACETYLTRANSFERASE"/>
    <property type="match status" value="1"/>
</dbReference>
<dbReference type="Gene3D" id="3.40.630.30">
    <property type="match status" value="1"/>
</dbReference>
<name>A0ABY9UA97_STRVL</name>
<reference evidence="2 3" key="1">
    <citation type="submission" date="2023-09" db="EMBL/GenBank/DDBJ databases">
        <title>The genome sequence of Streptomyces anthocyanicus.</title>
        <authorList>
            <person name="Mo P."/>
        </authorList>
    </citation>
    <scope>NUCLEOTIDE SEQUENCE [LARGE SCALE GENOMIC DNA]</scope>
    <source>
        <strain evidence="2 3">JCM 4387</strain>
    </source>
</reference>
<dbReference type="SUPFAM" id="SSF55729">
    <property type="entry name" value="Acyl-CoA N-acyltransferases (Nat)"/>
    <property type="match status" value="1"/>
</dbReference>
<dbReference type="PANTHER" id="PTHR43441:SF11">
    <property type="entry name" value="RIBOSOMAL-PROTEIN-SERINE ACETYLTRANSFERASE"/>
    <property type="match status" value="1"/>
</dbReference>
<dbReference type="Proteomes" id="UP001249394">
    <property type="component" value="Chromosome"/>
</dbReference>
<dbReference type="EMBL" id="CP134213">
    <property type="protein sequence ID" value="WND19824.1"/>
    <property type="molecule type" value="Genomic_DNA"/>
</dbReference>
<dbReference type="GO" id="GO:0016740">
    <property type="term" value="F:transferase activity"/>
    <property type="evidence" value="ECO:0007669"/>
    <property type="project" value="UniProtKB-KW"/>
</dbReference>
<dbReference type="InterPro" id="IPR000182">
    <property type="entry name" value="GNAT_dom"/>
</dbReference>
<dbReference type="EC" id="2.-.-.-" evidence="2"/>
<organism evidence="2 3">
    <name type="scientific">Streptomyces violaceus</name>
    <name type="common">Streptomyces venezuelae</name>
    <dbReference type="NCBI Taxonomy" id="1936"/>
    <lineage>
        <taxon>Bacteria</taxon>
        <taxon>Bacillati</taxon>
        <taxon>Actinomycetota</taxon>
        <taxon>Actinomycetes</taxon>
        <taxon>Kitasatosporales</taxon>
        <taxon>Streptomycetaceae</taxon>
        <taxon>Streptomyces</taxon>
    </lineage>
</organism>
<accession>A0ABY9UA97</accession>
<sequence>MRRETVTLSRIVTEDWAAVHTWAGLAEACRYQPWGPSTPDETREFVAGAVAAWSDSPQRRFPYAARLGQEVVGMGELRVRSAPQRQGEISYIVHPRVWGRGIGTEIGRLLLAHAFGEQRLHRVHATCDPRNLGSARVLAKLGMTLEGRLRHTQLIRDGWRDSLVFSVLEDEWSGVQG</sequence>
<evidence type="ECO:0000313" key="3">
    <source>
        <dbReference type="Proteomes" id="UP001249394"/>
    </source>
</evidence>
<keyword evidence="2" id="KW-0808">Transferase</keyword>
<dbReference type="PROSITE" id="PS51186">
    <property type="entry name" value="GNAT"/>
    <property type="match status" value="1"/>
</dbReference>
<evidence type="ECO:0000313" key="2">
    <source>
        <dbReference type="EMBL" id="WND19824.1"/>
    </source>
</evidence>
<protein>
    <submittedName>
        <fullName evidence="2">GNAT family protein</fullName>
        <ecNumber evidence="2">2.-.-.-</ecNumber>
    </submittedName>
</protein>
<dbReference type="Pfam" id="PF13302">
    <property type="entry name" value="Acetyltransf_3"/>
    <property type="match status" value="1"/>
</dbReference>
<dbReference type="InterPro" id="IPR051908">
    <property type="entry name" value="Ribosomal_N-acetyltransferase"/>
</dbReference>
<dbReference type="InterPro" id="IPR016181">
    <property type="entry name" value="Acyl_CoA_acyltransferase"/>
</dbReference>
<gene>
    <name evidence="2" type="ORF">RI060_21785</name>
</gene>
<evidence type="ECO:0000259" key="1">
    <source>
        <dbReference type="PROSITE" id="PS51186"/>
    </source>
</evidence>
<dbReference type="CDD" id="cd04301">
    <property type="entry name" value="NAT_SF"/>
    <property type="match status" value="1"/>
</dbReference>
<proteinExistence type="predicted"/>
<keyword evidence="3" id="KW-1185">Reference proteome</keyword>